<dbReference type="AlphaFoldDB" id="A0A1W2D1A1"/>
<dbReference type="Proteomes" id="UP000192393">
    <property type="component" value="Unassembled WGS sequence"/>
</dbReference>
<dbReference type="OrthoDB" id="853657at2"/>
<name>A0A1W2D1A1_9FLAO</name>
<sequence length="60" mass="6986">MDFIKVSYENDEISGDVAFYRENDTLKILIKHTVVFQRRKITISPTEAFSLFFGGSCMEF</sequence>
<dbReference type="RefSeq" id="WP_159447505.1">
    <property type="nucleotide sequence ID" value="NZ_FWXS01000013.1"/>
</dbReference>
<protein>
    <submittedName>
        <fullName evidence="1">Uncharacterized protein</fullName>
    </submittedName>
</protein>
<proteinExistence type="predicted"/>
<accession>A0A1W2D1A1</accession>
<keyword evidence="2" id="KW-1185">Reference proteome</keyword>
<gene>
    <name evidence="1" type="ORF">SAMN06296427_1133</name>
</gene>
<evidence type="ECO:0000313" key="2">
    <source>
        <dbReference type="Proteomes" id="UP000192393"/>
    </source>
</evidence>
<dbReference type="EMBL" id="FWXS01000013">
    <property type="protein sequence ID" value="SMC90842.1"/>
    <property type="molecule type" value="Genomic_DNA"/>
</dbReference>
<reference evidence="1 2" key="1">
    <citation type="submission" date="2017-04" db="EMBL/GenBank/DDBJ databases">
        <authorList>
            <person name="Afonso C.L."/>
            <person name="Miller P.J."/>
            <person name="Scott M.A."/>
            <person name="Spackman E."/>
            <person name="Goraichik I."/>
            <person name="Dimitrov K.M."/>
            <person name="Suarez D.L."/>
            <person name="Swayne D.E."/>
        </authorList>
    </citation>
    <scope>NUCLEOTIDE SEQUENCE [LARGE SCALE GENOMIC DNA]</scope>
    <source>
        <strain evidence="1 2">CGMCC 1.12708</strain>
    </source>
</reference>
<organism evidence="1 2">
    <name type="scientific">Moheibacter sediminis</name>
    <dbReference type="NCBI Taxonomy" id="1434700"/>
    <lineage>
        <taxon>Bacteria</taxon>
        <taxon>Pseudomonadati</taxon>
        <taxon>Bacteroidota</taxon>
        <taxon>Flavobacteriia</taxon>
        <taxon>Flavobacteriales</taxon>
        <taxon>Weeksellaceae</taxon>
        <taxon>Moheibacter</taxon>
    </lineage>
</organism>
<evidence type="ECO:0000313" key="1">
    <source>
        <dbReference type="EMBL" id="SMC90842.1"/>
    </source>
</evidence>